<dbReference type="CDD" id="cd07323">
    <property type="entry name" value="LAM"/>
    <property type="match status" value="1"/>
</dbReference>
<evidence type="ECO:0000259" key="6">
    <source>
        <dbReference type="PROSITE" id="PS50961"/>
    </source>
</evidence>
<feature type="domain" description="HTH La-type RNA-binding" evidence="6">
    <location>
        <begin position="1087"/>
        <end position="1176"/>
    </location>
</feature>
<keyword evidence="2" id="KW-0862">Zinc</keyword>
<feature type="compositionally biased region" description="Polar residues" evidence="4">
    <location>
        <begin position="320"/>
        <end position="341"/>
    </location>
</feature>
<protein>
    <submittedName>
        <fullName evidence="7">Uncharacterized protein</fullName>
    </submittedName>
</protein>
<feature type="compositionally biased region" description="Polar residues" evidence="4">
    <location>
        <begin position="1"/>
        <end position="11"/>
    </location>
</feature>
<feature type="domain" description="CCHC-type" evidence="5">
    <location>
        <begin position="511"/>
        <end position="526"/>
    </location>
</feature>
<feature type="region of interest" description="Disordered" evidence="4">
    <location>
        <begin position="1"/>
        <end position="107"/>
    </location>
</feature>
<feature type="compositionally biased region" description="Low complexity" evidence="4">
    <location>
        <begin position="51"/>
        <end position="66"/>
    </location>
</feature>
<dbReference type="InterPro" id="IPR001878">
    <property type="entry name" value="Znf_CCHC"/>
</dbReference>
<reference evidence="7" key="1">
    <citation type="submission" date="2022-07" db="EMBL/GenBank/DDBJ databases">
        <title>The genome of Lyophyllum shimeji provides insight into the initial evolution of ectomycorrhizal fungal genome.</title>
        <authorList>
            <person name="Kobayashi Y."/>
            <person name="Shibata T."/>
            <person name="Hirakawa H."/>
            <person name="Shigenobu S."/>
            <person name="Nishiyama T."/>
            <person name="Yamada A."/>
            <person name="Hasebe M."/>
            <person name="Kawaguchi M."/>
        </authorList>
    </citation>
    <scope>NUCLEOTIDE SEQUENCE</scope>
    <source>
        <strain evidence="7">AT787</strain>
    </source>
</reference>
<keyword evidence="2" id="KW-0479">Metal-binding</keyword>
<feature type="compositionally biased region" description="Low complexity" evidence="4">
    <location>
        <begin position="307"/>
        <end position="318"/>
    </location>
</feature>
<feature type="compositionally biased region" description="Pro residues" evidence="4">
    <location>
        <begin position="597"/>
        <end position="606"/>
    </location>
</feature>
<dbReference type="Proteomes" id="UP001063166">
    <property type="component" value="Unassembled WGS sequence"/>
</dbReference>
<dbReference type="GO" id="GO:0005829">
    <property type="term" value="C:cytosol"/>
    <property type="evidence" value="ECO:0007669"/>
    <property type="project" value="TreeGrafter"/>
</dbReference>
<feature type="compositionally biased region" description="Acidic residues" evidence="4">
    <location>
        <begin position="1213"/>
        <end position="1235"/>
    </location>
</feature>
<dbReference type="SMART" id="SM00715">
    <property type="entry name" value="LA"/>
    <property type="match status" value="1"/>
</dbReference>
<organism evidence="7 8">
    <name type="scientific">Lyophyllum shimeji</name>
    <name type="common">Hon-shimeji</name>
    <name type="synonym">Tricholoma shimeji</name>
    <dbReference type="NCBI Taxonomy" id="47721"/>
    <lineage>
        <taxon>Eukaryota</taxon>
        <taxon>Fungi</taxon>
        <taxon>Dikarya</taxon>
        <taxon>Basidiomycota</taxon>
        <taxon>Agaricomycotina</taxon>
        <taxon>Agaricomycetes</taxon>
        <taxon>Agaricomycetidae</taxon>
        <taxon>Agaricales</taxon>
        <taxon>Tricholomatineae</taxon>
        <taxon>Lyophyllaceae</taxon>
        <taxon>Lyophyllum</taxon>
    </lineage>
</organism>
<dbReference type="GO" id="GO:0008270">
    <property type="term" value="F:zinc ion binding"/>
    <property type="evidence" value="ECO:0007669"/>
    <property type="project" value="UniProtKB-KW"/>
</dbReference>
<dbReference type="Gene3D" id="1.10.10.10">
    <property type="entry name" value="Winged helix-like DNA-binding domain superfamily/Winged helix DNA-binding domain"/>
    <property type="match status" value="1"/>
</dbReference>
<dbReference type="InterPro" id="IPR006630">
    <property type="entry name" value="La_HTH"/>
</dbReference>
<dbReference type="PROSITE" id="PS50158">
    <property type="entry name" value="ZF_CCHC"/>
    <property type="match status" value="1"/>
</dbReference>
<keyword evidence="8" id="KW-1185">Reference proteome</keyword>
<feature type="compositionally biased region" description="Basic and acidic residues" evidence="4">
    <location>
        <begin position="493"/>
        <end position="509"/>
    </location>
</feature>
<feature type="compositionally biased region" description="Basic and acidic residues" evidence="4">
    <location>
        <begin position="1200"/>
        <end position="1212"/>
    </location>
</feature>
<feature type="region of interest" description="Disordered" evidence="4">
    <location>
        <begin position="569"/>
        <end position="627"/>
    </location>
</feature>
<dbReference type="Pfam" id="PF05383">
    <property type="entry name" value="La"/>
    <property type="match status" value="1"/>
</dbReference>
<dbReference type="InterPro" id="IPR036388">
    <property type="entry name" value="WH-like_DNA-bd_sf"/>
</dbReference>
<dbReference type="GO" id="GO:0045727">
    <property type="term" value="P:positive regulation of translation"/>
    <property type="evidence" value="ECO:0007669"/>
    <property type="project" value="TreeGrafter"/>
</dbReference>
<accession>A0A9P3UN42</accession>
<sequence length="1254" mass="133757">MASPSVSSQHKSPPLSYADRAKKAQNIKSPISHRSNAQSLPPPATTKAVLSPHAPSSSAPKSTSNPVDVSHPQHGPPTAAPASPPAAAQTGQSTDLKTPESAKRPSADLAAKALSIVAAHTADRKVPVVNIWNLRMEQRAAAHAKPDLGSQSQPPASQTSPASSKSSLPADRLPPKSSSSKIPLDSAPKTVHGPSAGHAVNGVTPLAAPPQTDIETWPEVGKSLTPTTATESKKESENGVAKGSDGDSTSANTSTSRKSEKTKWIQIPPEELQAAADAHNKASRPRQHSRSTKSQTRRSAKTYNNTQGSSSSSASAQGPSRIQSASQSRTHSRSESVQSSPHFPRGRRLPGDNAVTGVNGVEGYERNHNGVPRSGASSPLLQVQPHLQPPPQPIPPAEPEQAPMYTNNDAASAMMGNMACPIPIYSHGHVQPQTNGALLPRYAHPHPPISPHGPHPPYVPLGMLPHPPPPGYHHSPAGNPPLPPLASYPKPTLDPRHSLDPSDVGGRKGDCHRCGKVGHNSRTCTEAPVAGNSYGGGFNANYPYSAYPMYPYDYTSPGMTPQPYGYWSGHPSQPGSGRHSPVYPPPQPHYGAALPHAHPPQQPPQPRQTGPTQERKRSKGFSTNVNAAEDNAFVVRMPPRPPPPDKSSPVAGYFPTAAAIVSFPAAAGDVDTEENIDGARRAGDALAGVVFGSIGVPGSSACPSPTLLPATKGGREGDGADGEEKPFTKFSIGFGPEDVGPPARSRSRTQSASHSHSRKRSRTTTVEDGLAEVKEDSGIGGNAAVKVIDLTDAIKDIKEAKWEFGTATSTTAATSVHSDEAYSPRDVDSVAAGATEGGGAEDMERKAHDTEPLQPILPSIAGFDSPLHTGLASTGSSPSQLQLRLQQLSLSGHTPVDEEADDADDAEAFKVKDYGYGFGSGSRGSISPPDLQEGPRQDEEKTSVVSLPERDPRHKENRDMEVPVRPKRGGGYHGGYVQEPRGGYERGEGRGHGRRGRGMNGFGRGYSRRGAAGYQPPPPRQPPPFSVTPPAMHFPPMVMADMTSGFYSSRPSMMPPYFPPGYETYIPPVPAAAPPAPPVPVPISPLSFPLDPTRYYLLGQLEYYLSPQNMAQDFFLRQRMDSRGWVPISLIASFNRVRQLTMDTQLVRDVLLLSSVVQVKDEWVRMVSWQQFVLPDAAPSTIEPWEEPRDRAYHGQQSRQEAEDAVREKQGEGDADADADAEVDAEVDDDDEEDVVFVMNREEGSVQWSPERRM</sequence>
<feature type="compositionally biased region" description="Basic and acidic residues" evidence="4">
    <location>
        <begin position="97"/>
        <end position="106"/>
    </location>
</feature>
<evidence type="ECO:0000259" key="5">
    <source>
        <dbReference type="PROSITE" id="PS50158"/>
    </source>
</evidence>
<evidence type="ECO:0000256" key="3">
    <source>
        <dbReference type="PROSITE-ProRule" id="PRU00332"/>
    </source>
</evidence>
<feature type="compositionally biased region" description="Basic residues" evidence="4">
    <location>
        <begin position="281"/>
        <end position="300"/>
    </location>
</feature>
<dbReference type="InterPro" id="IPR036390">
    <property type="entry name" value="WH_DNA-bd_sf"/>
</dbReference>
<dbReference type="InterPro" id="IPR045180">
    <property type="entry name" value="La_dom_prot"/>
</dbReference>
<proteinExistence type="predicted"/>
<keyword evidence="1 3" id="KW-0694">RNA-binding</keyword>
<feature type="region of interest" description="Disordered" evidence="4">
    <location>
        <begin position="1181"/>
        <end position="1254"/>
    </location>
</feature>
<evidence type="ECO:0000313" key="8">
    <source>
        <dbReference type="Proteomes" id="UP001063166"/>
    </source>
</evidence>
<name>A0A9P3UN42_LYOSH</name>
<feature type="compositionally biased region" description="Low complexity" evidence="4">
    <location>
        <begin position="150"/>
        <end position="181"/>
    </location>
</feature>
<feature type="compositionally biased region" description="Pro residues" evidence="4">
    <location>
        <begin position="445"/>
        <end position="471"/>
    </location>
</feature>
<keyword evidence="2" id="KW-0863">Zinc-finger</keyword>
<dbReference type="PROSITE" id="PS50961">
    <property type="entry name" value="HTH_LA"/>
    <property type="match status" value="1"/>
</dbReference>
<feature type="region of interest" description="Disordered" evidence="4">
    <location>
        <begin position="918"/>
        <end position="1000"/>
    </location>
</feature>
<feature type="region of interest" description="Disordered" evidence="4">
    <location>
        <begin position="442"/>
        <end position="509"/>
    </location>
</feature>
<dbReference type="PANTHER" id="PTHR22792:SF132">
    <property type="entry name" value="LA-RELATED PROTEIN 1"/>
    <property type="match status" value="1"/>
</dbReference>
<gene>
    <name evidence="7" type="ORF">LshimejAT787_0604400</name>
</gene>
<dbReference type="EMBL" id="BRPK01000006">
    <property type="protein sequence ID" value="GLB39278.1"/>
    <property type="molecule type" value="Genomic_DNA"/>
</dbReference>
<feature type="compositionally biased region" description="Basic and acidic residues" evidence="4">
    <location>
        <begin position="713"/>
        <end position="727"/>
    </location>
</feature>
<feature type="compositionally biased region" description="Pro residues" evidence="4">
    <location>
        <begin position="74"/>
        <end position="84"/>
    </location>
</feature>
<dbReference type="SUPFAM" id="SSF46785">
    <property type="entry name" value="Winged helix' DNA-binding domain"/>
    <property type="match status" value="1"/>
</dbReference>
<evidence type="ECO:0000256" key="1">
    <source>
        <dbReference type="ARBA" id="ARBA00022884"/>
    </source>
</evidence>
<dbReference type="PANTHER" id="PTHR22792">
    <property type="entry name" value="LUPUS LA PROTEIN-RELATED"/>
    <property type="match status" value="1"/>
</dbReference>
<feature type="compositionally biased region" description="Polar residues" evidence="4">
    <location>
        <begin position="246"/>
        <end position="256"/>
    </location>
</feature>
<dbReference type="GO" id="GO:0010494">
    <property type="term" value="C:cytoplasmic stress granule"/>
    <property type="evidence" value="ECO:0007669"/>
    <property type="project" value="TreeGrafter"/>
</dbReference>
<comment type="caution">
    <text evidence="7">The sequence shown here is derived from an EMBL/GenBank/DDBJ whole genome shotgun (WGS) entry which is preliminary data.</text>
</comment>
<dbReference type="AlphaFoldDB" id="A0A9P3UN42"/>
<evidence type="ECO:0000313" key="7">
    <source>
        <dbReference type="EMBL" id="GLB39278.1"/>
    </source>
</evidence>
<dbReference type="OrthoDB" id="340227at2759"/>
<feature type="region of interest" description="Disordered" evidence="4">
    <location>
        <begin position="703"/>
        <end position="773"/>
    </location>
</feature>
<evidence type="ECO:0000256" key="4">
    <source>
        <dbReference type="SAM" id="MobiDB-lite"/>
    </source>
</evidence>
<feature type="region of interest" description="Disordered" evidence="4">
    <location>
        <begin position="140"/>
        <end position="404"/>
    </location>
</feature>
<feature type="compositionally biased region" description="Polar residues" evidence="4">
    <location>
        <begin position="26"/>
        <end position="39"/>
    </location>
</feature>
<feature type="compositionally biased region" description="Basic and acidic residues" evidence="4">
    <location>
        <begin position="933"/>
        <end position="964"/>
    </location>
</feature>
<feature type="compositionally biased region" description="Basic and acidic residues" evidence="4">
    <location>
        <begin position="982"/>
        <end position="991"/>
    </location>
</feature>
<evidence type="ECO:0000256" key="2">
    <source>
        <dbReference type="PROSITE-ProRule" id="PRU00047"/>
    </source>
</evidence>
<feature type="compositionally biased region" description="Basic and acidic residues" evidence="4">
    <location>
        <begin position="1240"/>
        <end position="1254"/>
    </location>
</feature>
<dbReference type="GO" id="GO:0003723">
    <property type="term" value="F:RNA binding"/>
    <property type="evidence" value="ECO:0007669"/>
    <property type="project" value="UniProtKB-UniRule"/>
</dbReference>
<feature type="compositionally biased region" description="Pro residues" evidence="4">
    <location>
        <begin position="387"/>
        <end position="398"/>
    </location>
</feature>